<dbReference type="EMBL" id="VSSQ01050391">
    <property type="protein sequence ID" value="MPN04479.1"/>
    <property type="molecule type" value="Genomic_DNA"/>
</dbReference>
<accession>A0A645ETE9</accession>
<evidence type="ECO:0000313" key="1">
    <source>
        <dbReference type="EMBL" id="MPN04479.1"/>
    </source>
</evidence>
<protein>
    <submittedName>
        <fullName evidence="1">Uncharacterized protein</fullName>
    </submittedName>
</protein>
<dbReference type="AlphaFoldDB" id="A0A645ETE9"/>
<organism evidence="1">
    <name type="scientific">bioreactor metagenome</name>
    <dbReference type="NCBI Taxonomy" id="1076179"/>
    <lineage>
        <taxon>unclassified sequences</taxon>
        <taxon>metagenomes</taxon>
        <taxon>ecological metagenomes</taxon>
    </lineage>
</organism>
<gene>
    <name evidence="1" type="ORF">SDC9_151720</name>
</gene>
<sequence>MNRELSEFLSAKREQTIEVGGQTLKLRLLSAQETLELIDAAGDLTGSDAEISLRANAELVSRCLIARDAPAFSNAGEVLDALTAEEITSIAEAFEEFAKRFDVSAHVGMEEVEKLKKVSGTPITKGSNGAC</sequence>
<reference evidence="1" key="1">
    <citation type="submission" date="2019-08" db="EMBL/GenBank/DDBJ databases">
        <authorList>
            <person name="Kucharzyk K."/>
            <person name="Murdoch R.W."/>
            <person name="Higgins S."/>
            <person name="Loffler F."/>
        </authorList>
    </citation>
    <scope>NUCLEOTIDE SEQUENCE</scope>
</reference>
<proteinExistence type="predicted"/>
<name>A0A645ETE9_9ZZZZ</name>
<comment type="caution">
    <text evidence="1">The sequence shown here is derived from an EMBL/GenBank/DDBJ whole genome shotgun (WGS) entry which is preliminary data.</text>
</comment>